<sequence length="41" mass="4893">MRKEKKILRKKLMTITNLINRRGKGTTPRKHPSLVQVKQHQ</sequence>
<keyword evidence="3" id="KW-1185">Reference proteome</keyword>
<dbReference type="EnsemblMetazoa" id="MESCA008240-RA">
    <property type="protein sequence ID" value="MESCA008240-PA"/>
    <property type="gene ID" value="MESCA008240"/>
</dbReference>
<feature type="region of interest" description="Disordered" evidence="1">
    <location>
        <begin position="18"/>
        <end position="41"/>
    </location>
</feature>
<feature type="compositionally biased region" description="Basic residues" evidence="1">
    <location>
        <begin position="21"/>
        <end position="32"/>
    </location>
</feature>
<reference evidence="2" key="2">
    <citation type="submission" date="2015-06" db="UniProtKB">
        <authorList>
            <consortium name="EnsemblMetazoa"/>
        </authorList>
    </citation>
    <scope>IDENTIFICATION</scope>
</reference>
<dbReference type="AlphaFoldDB" id="T1GWR1"/>
<dbReference type="HOGENOM" id="CLU_3280069_0_0_1"/>
<reference evidence="3" key="1">
    <citation type="submission" date="2013-02" db="EMBL/GenBank/DDBJ databases">
        <authorList>
            <person name="Hughes D."/>
        </authorList>
    </citation>
    <scope>NUCLEOTIDE SEQUENCE</scope>
    <source>
        <strain>Durham</strain>
        <strain evidence="3">NC isolate 2 -- Noor lab</strain>
    </source>
</reference>
<accession>T1GWR1</accession>
<protein>
    <submittedName>
        <fullName evidence="2">Uncharacterized protein</fullName>
    </submittedName>
</protein>
<dbReference type="EMBL" id="CAQQ02178341">
    <property type="status" value="NOT_ANNOTATED_CDS"/>
    <property type="molecule type" value="Genomic_DNA"/>
</dbReference>
<dbReference type="Proteomes" id="UP000015102">
    <property type="component" value="Unassembled WGS sequence"/>
</dbReference>
<name>T1GWR1_MEGSC</name>
<proteinExistence type="predicted"/>
<dbReference type="EMBL" id="CAQQ02178342">
    <property type="status" value="NOT_ANNOTATED_CDS"/>
    <property type="molecule type" value="Genomic_DNA"/>
</dbReference>
<evidence type="ECO:0000313" key="3">
    <source>
        <dbReference type="Proteomes" id="UP000015102"/>
    </source>
</evidence>
<evidence type="ECO:0000313" key="2">
    <source>
        <dbReference type="EnsemblMetazoa" id="MESCA008240-PA"/>
    </source>
</evidence>
<organism evidence="2 3">
    <name type="scientific">Megaselia scalaris</name>
    <name type="common">Humpbacked fly</name>
    <name type="synonym">Phora scalaris</name>
    <dbReference type="NCBI Taxonomy" id="36166"/>
    <lineage>
        <taxon>Eukaryota</taxon>
        <taxon>Metazoa</taxon>
        <taxon>Ecdysozoa</taxon>
        <taxon>Arthropoda</taxon>
        <taxon>Hexapoda</taxon>
        <taxon>Insecta</taxon>
        <taxon>Pterygota</taxon>
        <taxon>Neoptera</taxon>
        <taxon>Endopterygota</taxon>
        <taxon>Diptera</taxon>
        <taxon>Brachycera</taxon>
        <taxon>Muscomorpha</taxon>
        <taxon>Platypezoidea</taxon>
        <taxon>Phoridae</taxon>
        <taxon>Megaseliini</taxon>
        <taxon>Megaselia</taxon>
    </lineage>
</organism>
<evidence type="ECO:0000256" key="1">
    <source>
        <dbReference type="SAM" id="MobiDB-lite"/>
    </source>
</evidence>